<sequence>MKKRQLGSSDLYVSEIGLGCMSLGTEEKKARSIIDEAIDRGINYLDTADLYDYGLNESIVGKSIRHQREQIVLATKIGNHWEEGKEGWFWDPSRKYLKEAVKNSLHRLQTDYIDLLQLHGGTIEDPIDEMIETFEELKKEGYIRYFGISSIRPNVIKRFLNQSSVVSVMMQYSLLDRRPEEWFNLIQEHQVSVIARGPLAKGLLTNRPLSQVSQKMRENGYLDYSIDELESLLLQISEVASDLTLNQKALQYILSNEVVGTVVPGASTIEQVRDNLKVERELTKEEYKMLQSITKSNIYQQHRT</sequence>
<dbReference type="InterPro" id="IPR036812">
    <property type="entry name" value="NAD(P)_OxRdtase_dom_sf"/>
</dbReference>
<dbReference type="SUPFAM" id="SSF51430">
    <property type="entry name" value="NAD(P)-linked oxidoreductase"/>
    <property type="match status" value="1"/>
</dbReference>
<evidence type="ECO:0000259" key="1">
    <source>
        <dbReference type="Pfam" id="PF00248"/>
    </source>
</evidence>
<dbReference type="Pfam" id="PF00248">
    <property type="entry name" value="Aldo_ket_red"/>
    <property type="match status" value="1"/>
</dbReference>
<evidence type="ECO:0000313" key="2">
    <source>
        <dbReference type="EMBL" id="WLR43814.1"/>
    </source>
</evidence>
<dbReference type="InterPro" id="IPR023210">
    <property type="entry name" value="NADP_OxRdtase_dom"/>
</dbReference>
<dbReference type="InterPro" id="IPR053135">
    <property type="entry name" value="AKR2_Oxidoreductase"/>
</dbReference>
<dbReference type="PANTHER" id="PTHR43312">
    <property type="entry name" value="D-THREO-ALDOSE 1-DEHYDROGENASE"/>
    <property type="match status" value="1"/>
</dbReference>
<dbReference type="EC" id="1.1.1.-" evidence="2"/>
<dbReference type="RefSeq" id="WP_226538633.1">
    <property type="nucleotide sequence ID" value="NZ_CP129013.1"/>
</dbReference>
<dbReference type="EMBL" id="CP129013">
    <property type="protein sequence ID" value="WLR43814.1"/>
    <property type="molecule type" value="Genomic_DNA"/>
</dbReference>
<organism evidence="2 3">
    <name type="scientific">Bacillus carboniphilus</name>
    <dbReference type="NCBI Taxonomy" id="86663"/>
    <lineage>
        <taxon>Bacteria</taxon>
        <taxon>Bacillati</taxon>
        <taxon>Bacillota</taxon>
        <taxon>Bacilli</taxon>
        <taxon>Bacillales</taxon>
        <taxon>Bacillaceae</taxon>
        <taxon>Bacillus</taxon>
    </lineage>
</organism>
<dbReference type="Gene3D" id="3.20.20.100">
    <property type="entry name" value="NADP-dependent oxidoreductase domain"/>
    <property type="match status" value="1"/>
</dbReference>
<dbReference type="PANTHER" id="PTHR43312:SF1">
    <property type="entry name" value="NADP-DEPENDENT OXIDOREDUCTASE DOMAIN-CONTAINING PROTEIN"/>
    <property type="match status" value="1"/>
</dbReference>
<accession>A0ABY9JYF9</accession>
<feature type="domain" description="NADP-dependent oxidoreductase" evidence="1">
    <location>
        <begin position="15"/>
        <end position="293"/>
    </location>
</feature>
<dbReference type="GO" id="GO:0016491">
    <property type="term" value="F:oxidoreductase activity"/>
    <property type="evidence" value="ECO:0007669"/>
    <property type="project" value="UniProtKB-KW"/>
</dbReference>
<dbReference type="CDD" id="cd19086">
    <property type="entry name" value="AKR_AKR11C1"/>
    <property type="match status" value="1"/>
</dbReference>
<reference evidence="2 3" key="1">
    <citation type="submission" date="2023-06" db="EMBL/GenBank/DDBJ databases">
        <title>Five Gram-positive bacteria isolated from mangrove sediments in Shenzhen, Guangdong, China.</title>
        <authorList>
            <person name="Yu S."/>
            <person name="Zheng W."/>
            <person name="Huang Y."/>
        </authorList>
    </citation>
    <scope>NUCLEOTIDE SEQUENCE [LARGE SCALE GENOMIC DNA]</scope>
    <source>
        <strain evidence="2 3">SaN35-3</strain>
    </source>
</reference>
<gene>
    <name evidence="2" type="ORF">LC087_06730</name>
</gene>
<evidence type="ECO:0000313" key="3">
    <source>
        <dbReference type="Proteomes" id="UP001197974"/>
    </source>
</evidence>
<keyword evidence="3" id="KW-1185">Reference proteome</keyword>
<dbReference type="Proteomes" id="UP001197974">
    <property type="component" value="Chromosome"/>
</dbReference>
<name>A0ABY9JYF9_9BACI</name>
<dbReference type="PRINTS" id="PR00069">
    <property type="entry name" value="ALDKETRDTASE"/>
</dbReference>
<protein>
    <submittedName>
        <fullName evidence="2">Aldo/keto reductase</fullName>
        <ecNumber evidence="2">1.1.1.-</ecNumber>
    </submittedName>
</protein>
<keyword evidence="2" id="KW-0560">Oxidoreductase</keyword>
<dbReference type="InterPro" id="IPR020471">
    <property type="entry name" value="AKR"/>
</dbReference>
<proteinExistence type="predicted"/>